<accession>I4YKC6</accession>
<dbReference type="eggNOG" id="ENOG5033CME">
    <property type="taxonomic scope" value="Bacteria"/>
</dbReference>
<dbReference type="Pfam" id="PF21834">
    <property type="entry name" value="DUF6894"/>
    <property type="match status" value="1"/>
</dbReference>
<evidence type="ECO:0000313" key="4">
    <source>
        <dbReference type="Proteomes" id="UP000003947"/>
    </source>
</evidence>
<dbReference type="OrthoDB" id="8094360at2"/>
<organism evidence="3 4">
    <name type="scientific">Microvirga lotononidis</name>
    <dbReference type="NCBI Taxonomy" id="864069"/>
    <lineage>
        <taxon>Bacteria</taxon>
        <taxon>Pseudomonadati</taxon>
        <taxon>Pseudomonadota</taxon>
        <taxon>Alphaproteobacteria</taxon>
        <taxon>Hyphomicrobiales</taxon>
        <taxon>Methylobacteriaceae</taxon>
        <taxon>Microvirga</taxon>
    </lineage>
</organism>
<dbReference type="HOGENOM" id="CLU_163135_4_0_5"/>
<reference evidence="3 4" key="1">
    <citation type="submission" date="2012-02" db="EMBL/GenBank/DDBJ databases">
        <title>Improved High-Quality Draft sequence of Microvirga sp. WSM3557.</title>
        <authorList>
            <consortium name="US DOE Joint Genome Institute"/>
            <person name="Lucas S."/>
            <person name="Han J."/>
            <person name="Lapidus A."/>
            <person name="Cheng J.-F."/>
            <person name="Goodwin L."/>
            <person name="Pitluck S."/>
            <person name="Peters L."/>
            <person name="Zhang X."/>
            <person name="Detter J.C."/>
            <person name="Han C."/>
            <person name="Tapia R."/>
            <person name="Land M."/>
            <person name="Hauser L."/>
            <person name="Kyrpides N."/>
            <person name="Ivanova N."/>
            <person name="Pagani I."/>
            <person name="Brau L."/>
            <person name="Yates R."/>
            <person name="O'Hara G."/>
            <person name="Rui T."/>
            <person name="Howieson J."/>
            <person name="Reeve W."/>
            <person name="Woyke T."/>
        </authorList>
    </citation>
    <scope>NUCLEOTIDE SEQUENCE [LARGE SCALE GENOMIC DNA]</scope>
    <source>
        <strain evidence="3 4">WSM3557</strain>
    </source>
</reference>
<evidence type="ECO:0000259" key="2">
    <source>
        <dbReference type="Pfam" id="PF21834"/>
    </source>
</evidence>
<evidence type="ECO:0000256" key="1">
    <source>
        <dbReference type="SAM" id="MobiDB-lite"/>
    </source>
</evidence>
<dbReference type="PATRIC" id="fig|864069.3.peg.7414"/>
<proteinExistence type="predicted"/>
<dbReference type="InterPro" id="IPR054189">
    <property type="entry name" value="DUF6894"/>
</dbReference>
<dbReference type="AlphaFoldDB" id="I4YKC6"/>
<dbReference type="RefSeq" id="WP_009764880.1">
    <property type="nucleotide sequence ID" value="NZ_CP141050.1"/>
</dbReference>
<sequence>MPRFSFDTFDGDVAAQDDMGLEPPDMEAARREAQMTLPHMAQDALPDGNYRTFVVNVRDENGKSVLRAALSLVMSEGPFDD</sequence>
<dbReference type="Proteomes" id="UP000003947">
    <property type="component" value="Unassembled WGS sequence"/>
</dbReference>
<keyword evidence="4" id="KW-1185">Reference proteome</keyword>
<gene>
    <name evidence="3" type="ORF">MicloDRAFT_00069370</name>
</gene>
<dbReference type="EMBL" id="JH660648">
    <property type="protein sequence ID" value="EIM24418.1"/>
    <property type="molecule type" value="Genomic_DNA"/>
</dbReference>
<evidence type="ECO:0000313" key="3">
    <source>
        <dbReference type="EMBL" id="EIM24418.1"/>
    </source>
</evidence>
<feature type="region of interest" description="Disordered" evidence="1">
    <location>
        <begin position="1"/>
        <end position="22"/>
    </location>
</feature>
<name>I4YKC6_9HYPH</name>
<protein>
    <recommendedName>
        <fullName evidence="2">DUF6894 domain-containing protein</fullName>
    </recommendedName>
</protein>
<feature type="domain" description="DUF6894" evidence="2">
    <location>
        <begin position="3"/>
        <end position="70"/>
    </location>
</feature>